<dbReference type="SUPFAM" id="SSF48403">
    <property type="entry name" value="Ankyrin repeat"/>
    <property type="match status" value="1"/>
</dbReference>
<sequence length="247" mass="26090">MKRIAILFACVVILLVAIPLLFLATVDLNDFQNPMLNASCDGDTAEIERLLANGSDPNTSDAFNNTPLSIAAHFGQTDAAKLLLIKGANIDGISGQMTPLQCAIYSGHRDTATFLLTQNADPDLTDDYGMSSLTIAAQKGDAKMVEALLKAGANIEHVDNDGWRPLHSVLRATAISDADRLASVAVLLRYGADPNANNPGGFERDSEHDSHIGYRTTNPNVGNTPIAIATSNGFTEIVAELNSNGGA</sequence>
<evidence type="ECO:0000256" key="4">
    <source>
        <dbReference type="SAM" id="MobiDB-lite"/>
    </source>
</evidence>
<dbReference type="SMART" id="SM00248">
    <property type="entry name" value="ANK"/>
    <property type="match status" value="6"/>
</dbReference>
<dbReference type="EMBL" id="SJPN01000037">
    <property type="protein sequence ID" value="TWT87009.1"/>
    <property type="molecule type" value="Genomic_DNA"/>
</dbReference>
<organism evidence="5 6">
    <name type="scientific">Stieleria varia</name>
    <dbReference type="NCBI Taxonomy" id="2528005"/>
    <lineage>
        <taxon>Bacteria</taxon>
        <taxon>Pseudomonadati</taxon>
        <taxon>Planctomycetota</taxon>
        <taxon>Planctomycetia</taxon>
        <taxon>Pirellulales</taxon>
        <taxon>Pirellulaceae</taxon>
        <taxon>Stieleria</taxon>
    </lineage>
</organism>
<accession>A0A5C5ZHW4</accession>
<dbReference type="Gene3D" id="1.25.40.20">
    <property type="entry name" value="Ankyrin repeat-containing domain"/>
    <property type="match status" value="2"/>
</dbReference>
<dbReference type="AlphaFoldDB" id="A0A5C5ZHW4"/>
<name>A0A5C5ZHW4_9BACT</name>
<dbReference type="Proteomes" id="UP000320176">
    <property type="component" value="Unassembled WGS sequence"/>
</dbReference>
<evidence type="ECO:0000256" key="3">
    <source>
        <dbReference type="PROSITE-ProRule" id="PRU00023"/>
    </source>
</evidence>
<gene>
    <name evidence="5" type="ORF">Pla52n_70340</name>
</gene>
<dbReference type="PROSITE" id="PS50297">
    <property type="entry name" value="ANK_REP_REGION"/>
    <property type="match status" value="2"/>
</dbReference>
<dbReference type="Pfam" id="PF00023">
    <property type="entry name" value="Ank"/>
    <property type="match status" value="1"/>
</dbReference>
<dbReference type="InterPro" id="IPR002110">
    <property type="entry name" value="Ankyrin_rpt"/>
</dbReference>
<evidence type="ECO:0000313" key="6">
    <source>
        <dbReference type="Proteomes" id="UP000320176"/>
    </source>
</evidence>
<feature type="region of interest" description="Disordered" evidence="4">
    <location>
        <begin position="195"/>
        <end position="218"/>
    </location>
</feature>
<reference evidence="5 6" key="1">
    <citation type="submission" date="2019-02" db="EMBL/GenBank/DDBJ databases">
        <title>Deep-cultivation of Planctomycetes and their phenomic and genomic characterization uncovers novel biology.</title>
        <authorList>
            <person name="Wiegand S."/>
            <person name="Jogler M."/>
            <person name="Boedeker C."/>
            <person name="Pinto D."/>
            <person name="Vollmers J."/>
            <person name="Rivas-Marin E."/>
            <person name="Kohn T."/>
            <person name="Peeters S.H."/>
            <person name="Heuer A."/>
            <person name="Rast P."/>
            <person name="Oberbeckmann S."/>
            <person name="Bunk B."/>
            <person name="Jeske O."/>
            <person name="Meyerdierks A."/>
            <person name="Storesund J.E."/>
            <person name="Kallscheuer N."/>
            <person name="Luecker S."/>
            <person name="Lage O.M."/>
            <person name="Pohl T."/>
            <person name="Merkel B.J."/>
            <person name="Hornburger P."/>
            <person name="Mueller R.-W."/>
            <person name="Bruemmer F."/>
            <person name="Labrenz M."/>
            <person name="Spormann A.M."/>
            <person name="Op Den Camp H."/>
            <person name="Overmann J."/>
            <person name="Amann R."/>
            <person name="Jetten M.S.M."/>
            <person name="Mascher T."/>
            <person name="Medema M.H."/>
            <person name="Devos D.P."/>
            <person name="Kaster A.-K."/>
            <person name="Ovreas L."/>
            <person name="Rohde M."/>
            <person name="Galperin M.Y."/>
            <person name="Jogler C."/>
        </authorList>
    </citation>
    <scope>NUCLEOTIDE SEQUENCE [LARGE SCALE GENOMIC DNA]</scope>
    <source>
        <strain evidence="5 6">Pla52n</strain>
    </source>
</reference>
<dbReference type="PROSITE" id="PS50088">
    <property type="entry name" value="ANK_REPEAT"/>
    <property type="match status" value="3"/>
</dbReference>
<evidence type="ECO:0000256" key="1">
    <source>
        <dbReference type="ARBA" id="ARBA00022737"/>
    </source>
</evidence>
<evidence type="ECO:0000256" key="2">
    <source>
        <dbReference type="ARBA" id="ARBA00023043"/>
    </source>
</evidence>
<keyword evidence="1" id="KW-0677">Repeat</keyword>
<dbReference type="OrthoDB" id="6692170at2"/>
<comment type="caution">
    <text evidence="5">The sequence shown here is derived from an EMBL/GenBank/DDBJ whole genome shotgun (WGS) entry which is preliminary data.</text>
</comment>
<feature type="repeat" description="ANK" evidence="3">
    <location>
        <begin position="95"/>
        <end position="127"/>
    </location>
</feature>
<dbReference type="InterPro" id="IPR036770">
    <property type="entry name" value="Ankyrin_rpt-contain_sf"/>
</dbReference>
<feature type="repeat" description="ANK" evidence="3">
    <location>
        <begin position="128"/>
        <end position="160"/>
    </location>
</feature>
<proteinExistence type="predicted"/>
<evidence type="ECO:0000313" key="5">
    <source>
        <dbReference type="EMBL" id="TWT87009.1"/>
    </source>
</evidence>
<keyword evidence="6" id="KW-1185">Reference proteome</keyword>
<protein>
    <submittedName>
        <fullName evidence="5">Ankyrin repeats (3 copies)</fullName>
    </submittedName>
</protein>
<dbReference type="RefSeq" id="WP_146523851.1">
    <property type="nucleotide sequence ID" value="NZ_CP151726.1"/>
</dbReference>
<dbReference type="PANTHER" id="PTHR24189">
    <property type="entry name" value="MYOTROPHIN"/>
    <property type="match status" value="1"/>
</dbReference>
<keyword evidence="2 3" id="KW-0040">ANK repeat</keyword>
<dbReference type="Pfam" id="PF12796">
    <property type="entry name" value="Ank_2"/>
    <property type="match status" value="1"/>
</dbReference>
<dbReference type="InterPro" id="IPR050745">
    <property type="entry name" value="Multifunctional_regulatory"/>
</dbReference>
<feature type="compositionally biased region" description="Basic and acidic residues" evidence="4">
    <location>
        <begin position="202"/>
        <end position="212"/>
    </location>
</feature>
<dbReference type="PANTHER" id="PTHR24189:SF50">
    <property type="entry name" value="ANKYRIN REPEAT AND SOCS BOX PROTEIN 2"/>
    <property type="match status" value="1"/>
</dbReference>
<feature type="repeat" description="ANK" evidence="3">
    <location>
        <begin position="63"/>
        <end position="95"/>
    </location>
</feature>